<dbReference type="EMBL" id="ATSX01000001">
    <property type="protein sequence ID" value="EUK19171.1"/>
    <property type="molecule type" value="Genomic_DNA"/>
</dbReference>
<evidence type="ECO:0000313" key="1">
    <source>
        <dbReference type="EMBL" id="EUK19171.1"/>
    </source>
</evidence>
<dbReference type="STRING" id="1208583.COMX_05455"/>
<name>W7E7R6_9PROT</name>
<accession>W7E7R6</accession>
<reference evidence="1 2" key="1">
    <citation type="journal article" date="2014" name="Genome Announc.">
        <title>Draft Genome Sequence of Commensalibacter papalotli MX01, a Symbiont Identified from the Guts of Overwintering Monarch Butterflies.</title>
        <authorList>
            <person name="Servin-Garciduenas L.E."/>
            <person name="Sanchez-Quinto A."/>
            <person name="Martinez-Romero E."/>
        </authorList>
    </citation>
    <scope>NUCLEOTIDE SEQUENCE [LARGE SCALE GENOMIC DNA]</scope>
    <source>
        <strain evidence="2">MX-MONARCH01</strain>
    </source>
</reference>
<dbReference type="AlphaFoldDB" id="W7E7R6"/>
<organism evidence="1 2">
    <name type="scientific">Commensalibacter papalotli</name>
    <name type="common">ex Servin-Garciduenas et al. 2014</name>
    <dbReference type="NCBI Taxonomy" id="1208583"/>
    <lineage>
        <taxon>Bacteria</taxon>
        <taxon>Pseudomonadati</taxon>
        <taxon>Pseudomonadota</taxon>
        <taxon>Alphaproteobacteria</taxon>
        <taxon>Acetobacterales</taxon>
        <taxon>Acetobacteraceae</taxon>
    </lineage>
</organism>
<evidence type="ECO:0000313" key="2">
    <source>
        <dbReference type="Proteomes" id="UP000019250"/>
    </source>
</evidence>
<proteinExistence type="predicted"/>
<gene>
    <name evidence="1" type="ORF">COMX_05455</name>
</gene>
<sequence>MRPMFCFSFIKITLGLIILSIGAVLSIVLSGSSDKLLQTDLIVVLGGQVSRGGTLSKVLHRSFG</sequence>
<protein>
    <submittedName>
        <fullName evidence="1">Uncharacterized protein</fullName>
    </submittedName>
</protein>
<keyword evidence="2" id="KW-1185">Reference proteome</keyword>
<comment type="caution">
    <text evidence="1">The sequence shown here is derived from an EMBL/GenBank/DDBJ whole genome shotgun (WGS) entry which is preliminary data.</text>
</comment>
<dbReference type="Proteomes" id="UP000019250">
    <property type="component" value="Unassembled WGS sequence"/>
</dbReference>